<gene>
    <name evidence="1" type="ORF">OXD698_LOCUS50923</name>
</gene>
<accession>A0A820NTD2</accession>
<comment type="caution">
    <text evidence="1">The sequence shown here is derived from an EMBL/GenBank/DDBJ whole genome shotgun (WGS) entry which is preliminary data.</text>
</comment>
<evidence type="ECO:0000313" key="2">
    <source>
        <dbReference type="Proteomes" id="UP000663844"/>
    </source>
</evidence>
<dbReference type="AlphaFoldDB" id="A0A820NTD2"/>
<dbReference type="Proteomes" id="UP000663844">
    <property type="component" value="Unassembled WGS sequence"/>
</dbReference>
<feature type="non-terminal residue" evidence="1">
    <location>
        <position position="32"/>
    </location>
</feature>
<sequence>MYVGVRDYILVVDLAKDHIAIMEKFKDNCGLQ</sequence>
<name>A0A820NTD2_9BILA</name>
<organism evidence="1 2">
    <name type="scientific">Adineta steineri</name>
    <dbReference type="NCBI Taxonomy" id="433720"/>
    <lineage>
        <taxon>Eukaryota</taxon>
        <taxon>Metazoa</taxon>
        <taxon>Spiralia</taxon>
        <taxon>Gnathifera</taxon>
        <taxon>Rotifera</taxon>
        <taxon>Eurotatoria</taxon>
        <taxon>Bdelloidea</taxon>
        <taxon>Adinetida</taxon>
        <taxon>Adinetidae</taxon>
        <taxon>Adineta</taxon>
    </lineage>
</organism>
<evidence type="ECO:0000313" key="1">
    <source>
        <dbReference type="EMBL" id="CAF4391356.1"/>
    </source>
</evidence>
<protein>
    <submittedName>
        <fullName evidence="1">Uncharacterized protein</fullName>
    </submittedName>
</protein>
<reference evidence="1" key="1">
    <citation type="submission" date="2021-02" db="EMBL/GenBank/DDBJ databases">
        <authorList>
            <person name="Nowell W R."/>
        </authorList>
    </citation>
    <scope>NUCLEOTIDE SEQUENCE</scope>
</reference>
<dbReference type="EMBL" id="CAJOAZ010025229">
    <property type="protein sequence ID" value="CAF4391356.1"/>
    <property type="molecule type" value="Genomic_DNA"/>
</dbReference>
<proteinExistence type="predicted"/>